<evidence type="ECO:0000313" key="2">
    <source>
        <dbReference type="EMBL" id="KAE8980647.1"/>
    </source>
</evidence>
<dbReference type="Proteomes" id="UP000429607">
    <property type="component" value="Unassembled WGS sequence"/>
</dbReference>
<feature type="region of interest" description="Disordered" evidence="1">
    <location>
        <begin position="124"/>
        <end position="155"/>
    </location>
</feature>
<evidence type="ECO:0008006" key="4">
    <source>
        <dbReference type="Google" id="ProtNLM"/>
    </source>
</evidence>
<reference evidence="2 3" key="1">
    <citation type="submission" date="2018-09" db="EMBL/GenBank/DDBJ databases">
        <title>Genomic investigation of the strawberry pathogen Phytophthora fragariae indicates pathogenicity is determined by transcriptional variation in three key races.</title>
        <authorList>
            <person name="Adams T.M."/>
            <person name="Armitage A.D."/>
            <person name="Sobczyk M.K."/>
            <person name="Bates H.J."/>
            <person name="Dunwell J.M."/>
            <person name="Nellist C.F."/>
            <person name="Harrison R.J."/>
        </authorList>
    </citation>
    <scope>NUCLEOTIDE SEQUENCE [LARGE SCALE GENOMIC DNA]</scope>
    <source>
        <strain evidence="2 3">SCRP249</strain>
    </source>
</reference>
<protein>
    <recommendedName>
        <fullName evidence="4">Myb-like domain-containing protein</fullName>
    </recommendedName>
</protein>
<dbReference type="InterPro" id="IPR009057">
    <property type="entry name" value="Homeodomain-like_sf"/>
</dbReference>
<dbReference type="InterPro" id="IPR001005">
    <property type="entry name" value="SANT/Myb"/>
</dbReference>
<dbReference type="SUPFAM" id="SSF46689">
    <property type="entry name" value="Homeodomain-like"/>
    <property type="match status" value="1"/>
</dbReference>
<comment type="caution">
    <text evidence="2">The sequence shown here is derived from an EMBL/GenBank/DDBJ whole genome shotgun (WGS) entry which is preliminary data.</text>
</comment>
<feature type="compositionally biased region" description="Polar residues" evidence="1">
    <location>
        <begin position="190"/>
        <end position="199"/>
    </location>
</feature>
<organism evidence="2 3">
    <name type="scientific">Phytophthora rubi</name>
    <dbReference type="NCBI Taxonomy" id="129364"/>
    <lineage>
        <taxon>Eukaryota</taxon>
        <taxon>Sar</taxon>
        <taxon>Stramenopiles</taxon>
        <taxon>Oomycota</taxon>
        <taxon>Peronosporomycetes</taxon>
        <taxon>Peronosporales</taxon>
        <taxon>Peronosporaceae</taxon>
        <taxon>Phytophthora</taxon>
    </lineage>
</organism>
<feature type="region of interest" description="Disordered" evidence="1">
    <location>
        <begin position="180"/>
        <end position="199"/>
    </location>
</feature>
<dbReference type="AlphaFoldDB" id="A0A6A3IF17"/>
<evidence type="ECO:0000313" key="3">
    <source>
        <dbReference type="Proteomes" id="UP000429607"/>
    </source>
</evidence>
<gene>
    <name evidence="2" type="ORF">PR001_g24224</name>
</gene>
<name>A0A6A3IF17_9STRA</name>
<evidence type="ECO:0000256" key="1">
    <source>
        <dbReference type="SAM" id="MobiDB-lite"/>
    </source>
</evidence>
<accession>A0A6A3IF17</accession>
<dbReference type="EMBL" id="QXFV01003032">
    <property type="protein sequence ID" value="KAE8980647.1"/>
    <property type="molecule type" value="Genomic_DNA"/>
</dbReference>
<dbReference type="Gene3D" id="1.10.10.60">
    <property type="entry name" value="Homeodomain-like"/>
    <property type="match status" value="1"/>
</dbReference>
<proteinExistence type="predicted"/>
<dbReference type="CDD" id="cd00167">
    <property type="entry name" value="SANT"/>
    <property type="match status" value="1"/>
</dbReference>
<sequence length="271" mass="29984">MISKKVHDELMSVRRVLNYLPVSPSTEYGWTPHERQVFWAALDRYPRGPWTVIAEFIGTKSTRQAMTHGQKLRQKLKRWGSRLHRNPTARSLMNGDGVGSATTTTTYSASVSVETKISVTVSTSLSESATTPGLSGRATPSVTVKNSTPQNPIACQRTGATNFVSEQQPRRAARTCASSVTMQVDDESMSSRPSETAASRPSMYLQMLFEPNAMPRSAAATTTAMQFDETKHNEYEANALPHPINEVAMPVRNLLDELADVLWNDHRAETK</sequence>